<evidence type="ECO:0000256" key="4">
    <source>
        <dbReference type="ARBA" id="ARBA00023163"/>
    </source>
</evidence>
<dbReference type="Gene3D" id="1.10.1740.10">
    <property type="match status" value="1"/>
</dbReference>
<dbReference type="NCBIfam" id="NF009180">
    <property type="entry name" value="PRK12528.1"/>
    <property type="match status" value="1"/>
</dbReference>
<dbReference type="FunFam" id="1.10.1740.10:FF:000009">
    <property type="entry name" value="RNA polymerase sigma factor"/>
    <property type="match status" value="1"/>
</dbReference>
<dbReference type="InterPro" id="IPR007627">
    <property type="entry name" value="RNA_pol_sigma70_r2"/>
</dbReference>
<dbReference type="InterPro" id="IPR013249">
    <property type="entry name" value="RNA_pol_sigma70_r4_t2"/>
</dbReference>
<evidence type="ECO:0000313" key="7">
    <source>
        <dbReference type="EMBL" id="RMO01977.1"/>
    </source>
</evidence>
<evidence type="ECO:0000259" key="6">
    <source>
        <dbReference type="Pfam" id="PF08281"/>
    </source>
</evidence>
<dbReference type="NCBIfam" id="TIGR02937">
    <property type="entry name" value="sigma70-ECF"/>
    <property type="match status" value="1"/>
</dbReference>
<protein>
    <submittedName>
        <fullName evidence="7">Rna polymerase sigma 70 family</fullName>
    </submittedName>
</protein>
<dbReference type="GO" id="GO:0016987">
    <property type="term" value="F:sigma factor activity"/>
    <property type="evidence" value="ECO:0007669"/>
    <property type="project" value="UniProtKB-KW"/>
</dbReference>
<dbReference type="InterPro" id="IPR013324">
    <property type="entry name" value="RNA_pol_sigma_r3/r4-like"/>
</dbReference>
<keyword evidence="3" id="KW-0731">Sigma factor</keyword>
<evidence type="ECO:0000256" key="3">
    <source>
        <dbReference type="ARBA" id="ARBA00023082"/>
    </source>
</evidence>
<organism evidence="7 8">
    <name type="scientific">Pseudomonas syringae pv. apii</name>
    <dbReference type="NCBI Taxonomy" id="81036"/>
    <lineage>
        <taxon>Bacteria</taxon>
        <taxon>Pseudomonadati</taxon>
        <taxon>Pseudomonadota</taxon>
        <taxon>Gammaproteobacteria</taxon>
        <taxon>Pseudomonadales</taxon>
        <taxon>Pseudomonadaceae</taxon>
        <taxon>Pseudomonas</taxon>
    </lineage>
</organism>
<evidence type="ECO:0000259" key="5">
    <source>
        <dbReference type="Pfam" id="PF04542"/>
    </source>
</evidence>
<dbReference type="AlphaFoldDB" id="A0A3M3RZW1"/>
<dbReference type="GO" id="GO:0003677">
    <property type="term" value="F:DNA binding"/>
    <property type="evidence" value="ECO:0007669"/>
    <property type="project" value="InterPro"/>
</dbReference>
<dbReference type="InterPro" id="IPR013325">
    <property type="entry name" value="RNA_pol_sigma_r2"/>
</dbReference>
<dbReference type="Proteomes" id="UP000278062">
    <property type="component" value="Unassembled WGS sequence"/>
</dbReference>
<evidence type="ECO:0000313" key="8">
    <source>
        <dbReference type="Proteomes" id="UP000278062"/>
    </source>
</evidence>
<dbReference type="InterPro" id="IPR014284">
    <property type="entry name" value="RNA_pol_sigma-70_dom"/>
</dbReference>
<dbReference type="SUPFAM" id="SSF88659">
    <property type="entry name" value="Sigma3 and sigma4 domains of RNA polymerase sigma factors"/>
    <property type="match status" value="1"/>
</dbReference>
<dbReference type="GO" id="GO:0006352">
    <property type="term" value="P:DNA-templated transcription initiation"/>
    <property type="evidence" value="ECO:0007669"/>
    <property type="project" value="InterPro"/>
</dbReference>
<evidence type="ECO:0000256" key="1">
    <source>
        <dbReference type="ARBA" id="ARBA00010641"/>
    </source>
</evidence>
<dbReference type="Pfam" id="PF08281">
    <property type="entry name" value="Sigma70_r4_2"/>
    <property type="match status" value="1"/>
</dbReference>
<evidence type="ECO:0000256" key="2">
    <source>
        <dbReference type="ARBA" id="ARBA00023015"/>
    </source>
</evidence>
<dbReference type="Pfam" id="PF04542">
    <property type="entry name" value="Sigma70_r2"/>
    <property type="match status" value="1"/>
</dbReference>
<comment type="similarity">
    <text evidence="1">Belongs to the sigma-70 factor family. ECF subfamily.</text>
</comment>
<reference evidence="7 8" key="1">
    <citation type="submission" date="2018-08" db="EMBL/GenBank/DDBJ databases">
        <title>Recombination of ecologically and evolutionarily significant loci maintains genetic cohesion in the Pseudomonas syringae species complex.</title>
        <authorList>
            <person name="Dillon M."/>
            <person name="Thakur S."/>
            <person name="Almeida R.N.D."/>
            <person name="Weir B.S."/>
            <person name="Guttman D.S."/>
        </authorList>
    </citation>
    <scope>NUCLEOTIDE SEQUENCE [LARGE SCALE GENOMIC DNA]</scope>
    <source>
        <strain evidence="7 8">1089_5</strain>
    </source>
</reference>
<dbReference type="PANTHER" id="PTHR43133">
    <property type="entry name" value="RNA POLYMERASE ECF-TYPE SIGMA FACTO"/>
    <property type="match status" value="1"/>
</dbReference>
<dbReference type="Gene3D" id="1.10.10.10">
    <property type="entry name" value="Winged helix-like DNA-binding domain superfamily/Winged helix DNA-binding domain"/>
    <property type="match status" value="1"/>
</dbReference>
<dbReference type="InterPro" id="IPR039425">
    <property type="entry name" value="RNA_pol_sigma-70-like"/>
</dbReference>
<dbReference type="PANTHER" id="PTHR43133:SF63">
    <property type="entry name" value="RNA POLYMERASE SIGMA FACTOR FECI-RELATED"/>
    <property type="match status" value="1"/>
</dbReference>
<gene>
    <name evidence="7" type="ORF">ALQ49_03812</name>
</gene>
<comment type="caution">
    <text evidence="7">The sequence shown here is derived from an EMBL/GenBank/DDBJ whole genome shotgun (WGS) entry which is preliminary data.</text>
</comment>
<dbReference type="InterPro" id="IPR036388">
    <property type="entry name" value="WH-like_DNA-bd_sf"/>
</dbReference>
<keyword evidence="2" id="KW-0805">Transcription regulation</keyword>
<sequence>MANVVINPCRTSRSSLSERIKRNINDKYSHTQKSLPESTPSMSPRGLFSVMHIAHSAPNHTVEGLYRAHNVWLTTWLRRRLGCPHSAADLAQDTFVKVLGARDTAQIIEPRAFLTTIAKRVLCNHYRRQDLERAYYQALAELPECAAPSEEERAIILETLVELDQLLDGLPALVKRAFLMSQVDGLSHGQIAAELDISIATVKRHLNKAALRCYFAL</sequence>
<feature type="domain" description="RNA polymerase sigma factor 70 region 4 type 2" evidence="6">
    <location>
        <begin position="161"/>
        <end position="213"/>
    </location>
</feature>
<keyword evidence="4" id="KW-0804">Transcription</keyword>
<dbReference type="SUPFAM" id="SSF88946">
    <property type="entry name" value="Sigma2 domain of RNA polymerase sigma factors"/>
    <property type="match status" value="1"/>
</dbReference>
<accession>A0A3M3RZW1</accession>
<feature type="domain" description="RNA polymerase sigma-70 region 2" evidence="5">
    <location>
        <begin position="65"/>
        <end position="130"/>
    </location>
</feature>
<dbReference type="EMBL" id="RBPL01000018">
    <property type="protein sequence ID" value="RMO01977.1"/>
    <property type="molecule type" value="Genomic_DNA"/>
</dbReference>
<name>A0A3M3RZW1_9PSED</name>
<proteinExistence type="inferred from homology"/>